<protein>
    <submittedName>
        <fullName evidence="3">Peptidoglycan-binding protein</fullName>
    </submittedName>
</protein>
<sequence>MVASRVNVLWGILGLVGGTALGAWYMGSRIQSPAEVAARTAPPEPSPILVPVESRVLSSDVVTRGTVRFGLPQPISIAPSIVKGGAGLISSLPRPNTQFKEGDVIMSASGRPVLVLRGAAPAFRDMSPGTSGSDVQQLEEALARLGFDPGPVDGNYDQKTSLAVERMYQKAGWDAFGPTREQRAAIATLERDWSDAARSRLAAESARDTAVKAVAAARAIAEQNIRQATIDSALRFGTGRQLADARTGKSLLIQTERARGTYSAAMADADIKTQMADRALVVLDPRQTEMTKAAAEAKLRVARSAQRKVRVEAELAIENATREASLANERIKAAEGAVKAASLEGERSVRAAQEQQTLAEFDVKVATERYERLDRELAAARAKLGVQVPADEVVFIPSLPIRVHEVTASVAGNATGPVMSVTDNELSIDSQLAIEAAPLVKPGMKVAVDEQALGIKANGIVETVANTPGTRGVDGYHFYLGVKVESTPVALAGFSVRLAIPIETTKGPVIAVPTSALSLAADGTSRVLVDRSGRQEYVTVQPGLSTGGYVEVNASDERLAPGQMVVVGYKTAEPTAMK</sequence>
<comment type="caution">
    <text evidence="3">The sequence shown here is derived from an EMBL/GenBank/DDBJ whole genome shotgun (WGS) entry which is preliminary data.</text>
</comment>
<reference evidence="3 4" key="1">
    <citation type="submission" date="2014-09" db="EMBL/GenBank/DDBJ databases">
        <title>Draft genome of Bradyrhizobium japonicum Is-34.</title>
        <authorList>
            <person name="Tsurumaru H."/>
            <person name="Yamakawa T."/>
            <person name="Hashimoto S."/>
            <person name="Okizaki K."/>
            <person name="Kanesaki Y."/>
            <person name="Yoshikawa H."/>
            <person name="Yajima S."/>
        </authorList>
    </citation>
    <scope>NUCLEOTIDE SEQUENCE [LARGE SCALE GENOMIC DNA]</scope>
    <source>
        <strain evidence="3 4">Is-34</strain>
    </source>
</reference>
<dbReference type="Pfam" id="PF01471">
    <property type="entry name" value="PG_binding_1"/>
    <property type="match status" value="1"/>
</dbReference>
<dbReference type="EMBL" id="JRPN01000024">
    <property type="protein sequence ID" value="KGT75672.1"/>
    <property type="molecule type" value="Genomic_DNA"/>
</dbReference>
<evidence type="ECO:0000256" key="1">
    <source>
        <dbReference type="SAM" id="Coils"/>
    </source>
</evidence>
<dbReference type="InterPro" id="IPR036366">
    <property type="entry name" value="PGBDSf"/>
</dbReference>
<dbReference type="Proteomes" id="UP000030377">
    <property type="component" value="Unassembled WGS sequence"/>
</dbReference>
<dbReference type="AlphaFoldDB" id="A0A0A3XMP3"/>
<proteinExistence type="predicted"/>
<dbReference type="InterPro" id="IPR002477">
    <property type="entry name" value="Peptidoglycan-bd-like"/>
</dbReference>
<dbReference type="Gene3D" id="1.10.101.10">
    <property type="entry name" value="PGBD-like superfamily/PGBD"/>
    <property type="match status" value="1"/>
</dbReference>
<dbReference type="Gene3D" id="2.40.420.20">
    <property type="match status" value="1"/>
</dbReference>
<dbReference type="InterPro" id="IPR036365">
    <property type="entry name" value="PGBD-like_sf"/>
</dbReference>
<gene>
    <name evidence="3" type="ORF">MA20_31140</name>
</gene>
<feature type="domain" description="Peptidoglycan binding-like" evidence="2">
    <location>
        <begin position="131"/>
        <end position="172"/>
    </location>
</feature>
<name>A0A0A3XMP3_BRAJP</name>
<dbReference type="STRING" id="375.BKD09_RS22435"/>
<evidence type="ECO:0000313" key="4">
    <source>
        <dbReference type="Proteomes" id="UP000030377"/>
    </source>
</evidence>
<evidence type="ECO:0000259" key="2">
    <source>
        <dbReference type="Pfam" id="PF01471"/>
    </source>
</evidence>
<dbReference type="SUPFAM" id="SSF47090">
    <property type="entry name" value="PGBD-like"/>
    <property type="match status" value="1"/>
</dbReference>
<keyword evidence="1" id="KW-0175">Coiled coil</keyword>
<organism evidence="3 4">
    <name type="scientific">Bradyrhizobium japonicum</name>
    <dbReference type="NCBI Taxonomy" id="375"/>
    <lineage>
        <taxon>Bacteria</taxon>
        <taxon>Pseudomonadati</taxon>
        <taxon>Pseudomonadota</taxon>
        <taxon>Alphaproteobacteria</taxon>
        <taxon>Hyphomicrobiales</taxon>
        <taxon>Nitrobacteraceae</taxon>
        <taxon>Bradyrhizobium</taxon>
    </lineage>
</organism>
<accession>A0A0A3XMP3</accession>
<dbReference type="RefSeq" id="WP_028154847.1">
    <property type="nucleotide sequence ID" value="NZ_JANUDC010000001.1"/>
</dbReference>
<feature type="coiled-coil region" evidence="1">
    <location>
        <begin position="310"/>
        <end position="337"/>
    </location>
</feature>
<evidence type="ECO:0000313" key="3">
    <source>
        <dbReference type="EMBL" id="KGT75672.1"/>
    </source>
</evidence>